<feature type="compositionally biased region" description="Polar residues" evidence="6">
    <location>
        <begin position="457"/>
        <end position="474"/>
    </location>
</feature>
<dbReference type="Proteomes" id="UP001283361">
    <property type="component" value="Unassembled WGS sequence"/>
</dbReference>
<keyword evidence="3 7" id="KW-0812">Transmembrane</keyword>
<keyword evidence="5 7" id="KW-0472">Membrane</keyword>
<evidence type="ECO:0000256" key="4">
    <source>
        <dbReference type="ARBA" id="ARBA00022989"/>
    </source>
</evidence>
<evidence type="ECO:0000256" key="6">
    <source>
        <dbReference type="SAM" id="MobiDB-lite"/>
    </source>
</evidence>
<evidence type="ECO:0000256" key="7">
    <source>
        <dbReference type="SAM" id="Phobius"/>
    </source>
</evidence>
<dbReference type="PANTHER" id="PTHR13317">
    <property type="entry name" value="TRANSMEMBRANE ANTERIOR POSTERIOR TRANSFORMATION PROTEIN 1 HOMOLOG"/>
    <property type="match status" value="1"/>
</dbReference>
<protein>
    <submittedName>
        <fullName evidence="8">Uncharacterized protein</fullName>
    </submittedName>
</protein>
<dbReference type="InterPro" id="IPR008010">
    <property type="entry name" value="Tatp1"/>
</dbReference>
<feature type="compositionally biased region" description="Polar residues" evidence="6">
    <location>
        <begin position="608"/>
        <end position="671"/>
    </location>
</feature>
<feature type="region of interest" description="Disordered" evidence="6">
    <location>
        <begin position="433"/>
        <end position="474"/>
    </location>
</feature>
<gene>
    <name evidence="8" type="ORF">RRG08_035323</name>
</gene>
<keyword evidence="9" id="KW-1185">Reference proteome</keyword>
<dbReference type="GO" id="GO:0045724">
    <property type="term" value="P:positive regulation of cilium assembly"/>
    <property type="evidence" value="ECO:0007669"/>
    <property type="project" value="TreeGrafter"/>
</dbReference>
<comment type="similarity">
    <text evidence="2">Belongs to the TAPT1 family.</text>
</comment>
<reference evidence="8" key="1">
    <citation type="journal article" date="2023" name="G3 (Bethesda)">
        <title>A reference genome for the long-term kleptoplast-retaining sea slug Elysia crispata morphotype clarki.</title>
        <authorList>
            <person name="Eastman K.E."/>
            <person name="Pendleton A.L."/>
            <person name="Shaikh M.A."/>
            <person name="Suttiyut T."/>
            <person name="Ogas R."/>
            <person name="Tomko P."/>
            <person name="Gavelis G."/>
            <person name="Widhalm J.R."/>
            <person name="Wisecaver J.H."/>
        </authorList>
    </citation>
    <scope>NUCLEOTIDE SEQUENCE</scope>
    <source>
        <strain evidence="8">ECLA1</strain>
    </source>
</reference>
<accession>A0AAE0YS83</accession>
<feature type="region of interest" description="Disordered" evidence="6">
    <location>
        <begin position="608"/>
        <end position="682"/>
    </location>
</feature>
<evidence type="ECO:0000256" key="1">
    <source>
        <dbReference type="ARBA" id="ARBA00004141"/>
    </source>
</evidence>
<comment type="subcellular location">
    <subcellularLocation>
        <location evidence="1">Membrane</location>
        <topology evidence="1">Multi-pass membrane protein</topology>
    </subcellularLocation>
</comment>
<dbReference type="Pfam" id="PF05346">
    <property type="entry name" value="DUF747"/>
    <property type="match status" value="1"/>
</dbReference>
<feature type="transmembrane region" description="Helical" evidence="7">
    <location>
        <begin position="74"/>
        <end position="95"/>
    </location>
</feature>
<evidence type="ECO:0000313" key="8">
    <source>
        <dbReference type="EMBL" id="KAK3756263.1"/>
    </source>
</evidence>
<evidence type="ECO:0000256" key="5">
    <source>
        <dbReference type="ARBA" id="ARBA00023136"/>
    </source>
</evidence>
<evidence type="ECO:0000256" key="3">
    <source>
        <dbReference type="ARBA" id="ARBA00022692"/>
    </source>
</evidence>
<evidence type="ECO:0000313" key="9">
    <source>
        <dbReference type="Proteomes" id="UP001283361"/>
    </source>
</evidence>
<organism evidence="8 9">
    <name type="scientific">Elysia crispata</name>
    <name type="common">lettuce slug</name>
    <dbReference type="NCBI Taxonomy" id="231223"/>
    <lineage>
        <taxon>Eukaryota</taxon>
        <taxon>Metazoa</taxon>
        <taxon>Spiralia</taxon>
        <taxon>Lophotrochozoa</taxon>
        <taxon>Mollusca</taxon>
        <taxon>Gastropoda</taxon>
        <taxon>Heterobranchia</taxon>
        <taxon>Euthyneura</taxon>
        <taxon>Panpulmonata</taxon>
        <taxon>Sacoglossa</taxon>
        <taxon>Placobranchoidea</taxon>
        <taxon>Plakobranchidae</taxon>
        <taxon>Elysia</taxon>
    </lineage>
</organism>
<keyword evidence="4 7" id="KW-1133">Transmembrane helix</keyword>
<dbReference type="GO" id="GO:0036064">
    <property type="term" value="C:ciliary basal body"/>
    <property type="evidence" value="ECO:0007669"/>
    <property type="project" value="TreeGrafter"/>
</dbReference>
<proteinExistence type="inferred from homology"/>
<sequence length="805" mass="90189">MTEKEKVKEEFKPDAAKCDFDKNIRTGQEGKSLLGYFMTELTKHYRLEADASEFVERRDRVYTSVYTPKNLEKFLAFGFLQCLDSILYMVTFLPLRILVALMRLLTYPCTLIFVGRRPILDASQVCDLLKGLILVVSCYITSQVDMSMIYHIVRGQSIMKFYVFFNMLDVMDKLVSQFGQDILDSLYWTAVEPRGRKREHFGTIFHLVFATVYVVAHTMMILMQAIILNVAFNSHNKNLLTVMMSNNFVEIKVNVFKRVDKTNLCQITYSDVRERFHYLVLLFFVFVRNMKELQWNWDMALPLLQDAAIVFLVEVFVDWIKHAFITKLSELSASHYGEFSLGLAQDIASSQKKHAFTNFSDQVCRRMGFTPMPLICLLYMVSCSSFSVEGPLAWLLVFVLYICLMSAKVLNSIILLGWAQRLIDERDISAQSRGTVVNSQTHPKKTVEKKPKPADSTLPTRPTEPSSGLYSQLTTENPSLSQDNVVWSSSFSAPAQSFEADSSQSTWTENGLDTLNMKPSNTFLFQPPPLSFNEHQNEFDVQETGTTNGMCLQQLSGTSDHILSNKNGGTEDLKVDASSSFSPLSHPVTDGLWVANTTPQFDIVTDSSLSPSDLNLTTNSPSPSKLTTNSHFVSQSYPKISPLSSSNPSQLDRAQSLPSPIKSSDIDTQTEAAVRSPKRKHSATSINSVDSFFLENQEQGPSSVVEAAAPGGFDYEENHQDELISFSPRDLSGNKSMEEKLTLSMPQPSLNSNVVLPVSNSEKDAGNLILPQIDNSPIKQNVLDSESLPVGMEPSNIGQSHESCC</sequence>
<evidence type="ECO:0000256" key="2">
    <source>
        <dbReference type="ARBA" id="ARBA00008803"/>
    </source>
</evidence>
<feature type="transmembrane region" description="Helical" evidence="7">
    <location>
        <begin position="204"/>
        <end position="232"/>
    </location>
</feature>
<dbReference type="PANTHER" id="PTHR13317:SF4">
    <property type="entry name" value="TRANSMEMBRANE ANTERIOR POSTERIOR TRANSFORMATION PROTEIN 1 HOMOLOG"/>
    <property type="match status" value="1"/>
</dbReference>
<comment type="caution">
    <text evidence="8">The sequence shown here is derived from an EMBL/GenBank/DDBJ whole genome shotgun (WGS) entry which is preliminary data.</text>
</comment>
<dbReference type="GO" id="GO:0005789">
    <property type="term" value="C:endoplasmic reticulum membrane"/>
    <property type="evidence" value="ECO:0007669"/>
    <property type="project" value="TreeGrafter"/>
</dbReference>
<dbReference type="AlphaFoldDB" id="A0AAE0YS83"/>
<name>A0AAE0YS83_9GAST</name>
<dbReference type="EMBL" id="JAWDGP010005530">
    <property type="protein sequence ID" value="KAK3756263.1"/>
    <property type="molecule type" value="Genomic_DNA"/>
</dbReference>